<gene>
    <name evidence="2" type="ORF">NDI56_15600</name>
</gene>
<dbReference type="EMBL" id="JAMQON010000004">
    <property type="protein sequence ID" value="MDS0260831.1"/>
    <property type="molecule type" value="Genomic_DNA"/>
</dbReference>
<keyword evidence="3" id="KW-1185">Reference proteome</keyword>
<protein>
    <submittedName>
        <fullName evidence="2">Uncharacterized protein</fullName>
    </submittedName>
</protein>
<accession>A0ABU2FEZ7</accession>
<keyword evidence="1" id="KW-1133">Transmembrane helix</keyword>
<dbReference type="RefSeq" id="WP_310920595.1">
    <property type="nucleotide sequence ID" value="NZ_JAMQON010000004.1"/>
</dbReference>
<keyword evidence="1" id="KW-0472">Membrane</keyword>
<evidence type="ECO:0000313" key="3">
    <source>
        <dbReference type="Proteomes" id="UP001259659"/>
    </source>
</evidence>
<feature type="transmembrane region" description="Helical" evidence="1">
    <location>
        <begin position="12"/>
        <end position="34"/>
    </location>
</feature>
<proteinExistence type="predicted"/>
<comment type="caution">
    <text evidence="2">The sequence shown here is derived from an EMBL/GenBank/DDBJ whole genome shotgun (WGS) entry which is preliminary data.</text>
</comment>
<reference evidence="2 3" key="1">
    <citation type="submission" date="2022-06" db="EMBL/GenBank/DDBJ databases">
        <title>Haloarcula sp. a new haloarchaeum isolate from saline soil.</title>
        <authorList>
            <person name="Strakova D."/>
            <person name="Galisteo C."/>
            <person name="Sanchez-Porro C."/>
            <person name="Ventosa A."/>
        </authorList>
    </citation>
    <scope>NUCLEOTIDE SEQUENCE [LARGE SCALE GENOMIC DNA]</scope>
    <source>
        <strain evidence="2 3">S1CR25-12</strain>
    </source>
</reference>
<organism evidence="2 3">
    <name type="scientific">Haloarcula saliterrae</name>
    <dbReference type="NCBI Taxonomy" id="2950534"/>
    <lineage>
        <taxon>Archaea</taxon>
        <taxon>Methanobacteriati</taxon>
        <taxon>Methanobacteriota</taxon>
        <taxon>Stenosarchaea group</taxon>
        <taxon>Halobacteria</taxon>
        <taxon>Halobacteriales</taxon>
        <taxon>Haloarculaceae</taxon>
        <taxon>Haloarcula</taxon>
    </lineage>
</organism>
<evidence type="ECO:0000256" key="1">
    <source>
        <dbReference type="SAM" id="Phobius"/>
    </source>
</evidence>
<sequence length="55" mass="5880">MLLSPMTVIEPGTAVFVAVLFGGFGFAFTFWITLPVGALSGYVHERAVAEYPETA</sequence>
<name>A0ABU2FEZ7_9EURY</name>
<evidence type="ECO:0000313" key="2">
    <source>
        <dbReference type="EMBL" id="MDS0260831.1"/>
    </source>
</evidence>
<dbReference type="Proteomes" id="UP001259659">
    <property type="component" value="Unassembled WGS sequence"/>
</dbReference>
<keyword evidence="1" id="KW-0812">Transmembrane</keyword>